<dbReference type="CDD" id="cd16656">
    <property type="entry name" value="RING-Ubox_PRP19"/>
    <property type="match status" value="1"/>
</dbReference>
<dbReference type="PANTHER" id="PTHR43995">
    <property type="entry name" value="PRE-MRNA-PROCESSING FACTOR 19"/>
    <property type="match status" value="1"/>
</dbReference>
<comment type="function">
    <text evidence="14">Ubiquitin-protein ligase which is mainly involved pre-mRNA splicing and DNA repair. Required for pre-mRNA splicing as component of the spliceosome.</text>
</comment>
<dbReference type="GO" id="GO:0061630">
    <property type="term" value="F:ubiquitin protein ligase activity"/>
    <property type="evidence" value="ECO:0007669"/>
    <property type="project" value="UniProtKB-UniRule"/>
</dbReference>
<evidence type="ECO:0000313" key="18">
    <source>
        <dbReference type="Proteomes" id="UP000669133"/>
    </source>
</evidence>
<dbReference type="FunFam" id="3.30.40.10:FF:000027">
    <property type="entry name" value="Pre-mRNA-processing factor 19, putative"/>
    <property type="match status" value="1"/>
</dbReference>
<keyword evidence="9 14" id="KW-0227">DNA damage</keyword>
<feature type="compositionally biased region" description="Basic and acidic residues" evidence="15">
    <location>
        <begin position="147"/>
        <end position="161"/>
    </location>
</feature>
<dbReference type="InterPro" id="IPR055340">
    <property type="entry name" value="RING-Ubox_PRP19"/>
</dbReference>
<keyword evidence="13 14" id="KW-0539">Nucleus</keyword>
<evidence type="ECO:0000313" key="17">
    <source>
        <dbReference type="EMBL" id="KAG5422285.1"/>
    </source>
</evidence>
<dbReference type="PROSITE" id="PS51698">
    <property type="entry name" value="U_BOX"/>
    <property type="match status" value="1"/>
</dbReference>
<keyword evidence="6 14" id="KW-0808">Transferase</keyword>
<dbReference type="GO" id="GO:0071006">
    <property type="term" value="C:U2-type catalytic step 1 spliceosome"/>
    <property type="evidence" value="ECO:0007669"/>
    <property type="project" value="TreeGrafter"/>
</dbReference>
<name>A0A8H8DEF2_9ASCO</name>
<evidence type="ECO:0000256" key="1">
    <source>
        <dbReference type="ARBA" id="ARBA00004123"/>
    </source>
</evidence>
<proteinExistence type="inferred from homology"/>
<comment type="caution">
    <text evidence="17">The sequence shown here is derived from an EMBL/GenBank/DDBJ whole genome shotgun (WGS) entry which is preliminary data.</text>
</comment>
<dbReference type="InterPro" id="IPR013083">
    <property type="entry name" value="Znf_RING/FYVE/PHD"/>
</dbReference>
<dbReference type="AlphaFoldDB" id="A0A8H8DEF2"/>
<keyword evidence="8" id="KW-0677">Repeat</keyword>
<dbReference type="GO" id="GO:0000398">
    <property type="term" value="P:mRNA splicing, via spliceosome"/>
    <property type="evidence" value="ECO:0007669"/>
    <property type="project" value="InterPro"/>
</dbReference>
<dbReference type="EC" id="2.3.2.27" evidence="14"/>
<sequence length="487" mass="54173">MICAISGEEIKDPIVSPKSGSVFERKYIEDYVNAKGADPINNEPLTIDELIPLKVQTNSTSSGDVTTSIPDLLSTLQSEYDAMVLEVSTLRKNIASLKEELSISLYRQDAAVNIATKAIKERDEAKEALEKFSGSGKRKAETDEDDGKQKRQKNEDGVSTLDDIHPARDELFKLHKALKVKYPYQLDKFALVKENEKSNVFGEDLDFVQFHPSAKALVAAHKNEVLQYDVRNGKLDVWKTGLKTIGQVVYNNNGILAAVTGTKVAFSTGSSLTVKRKILTINCHPSLNLFVITSAGNWYVSNTKELIATHPTDTDFTKGDIHGDGEIFAAYNGDKIKLMSLVSGDELAVYEVENKNVQQIAFAANGYWLLVLSTSDTASTIQVFDLRKNIEVNKLELSSERNINKFIIDPSSSLILVETDSSYLTYLYSKKSRSWSEIEPLSSDAEEELFLYSIGEDVVNEGAVKFIRYNSKNDTFALEKLTEEKTV</sequence>
<comment type="catalytic activity">
    <reaction evidence="14">
        <text>S-ubiquitinyl-[E2 ubiquitin-conjugating enzyme]-L-cysteine + [acceptor protein]-L-lysine = [E2 ubiquitin-conjugating enzyme]-L-cysteine + N(6)-ubiquitinyl-[acceptor protein]-L-lysine.</text>
        <dbReference type="EC" id="2.3.2.27"/>
    </reaction>
</comment>
<evidence type="ECO:0000256" key="9">
    <source>
        <dbReference type="ARBA" id="ARBA00022763"/>
    </source>
</evidence>
<dbReference type="GeneID" id="93650009"/>
<organism evidence="17 18">
    <name type="scientific">Candida metapsilosis</name>
    <dbReference type="NCBI Taxonomy" id="273372"/>
    <lineage>
        <taxon>Eukaryota</taxon>
        <taxon>Fungi</taxon>
        <taxon>Dikarya</taxon>
        <taxon>Ascomycota</taxon>
        <taxon>Saccharomycotina</taxon>
        <taxon>Pichiomycetes</taxon>
        <taxon>Debaryomycetaceae</taxon>
        <taxon>Candida/Lodderomyces clade</taxon>
        <taxon>Candida</taxon>
    </lineage>
</organism>
<evidence type="ECO:0000256" key="11">
    <source>
        <dbReference type="ARBA" id="ARBA00023187"/>
    </source>
</evidence>
<dbReference type="Pfam" id="PF08606">
    <property type="entry name" value="Prp19"/>
    <property type="match status" value="1"/>
</dbReference>
<dbReference type="OrthoDB" id="687049at2759"/>
<dbReference type="GO" id="GO:0000974">
    <property type="term" value="C:Prp19 complex"/>
    <property type="evidence" value="ECO:0007669"/>
    <property type="project" value="UniProtKB-UniRule"/>
</dbReference>
<dbReference type="SUPFAM" id="SSF50969">
    <property type="entry name" value="YVTN repeat-like/Quinoprotein amine dehydrogenase"/>
    <property type="match status" value="1"/>
</dbReference>
<dbReference type="UniPathway" id="UPA00143"/>
<evidence type="ECO:0000256" key="15">
    <source>
        <dbReference type="SAM" id="MobiDB-lite"/>
    </source>
</evidence>
<dbReference type="RefSeq" id="XP_067551401.1">
    <property type="nucleotide sequence ID" value="XM_067690119.1"/>
</dbReference>
<keyword evidence="7 14" id="KW-0747">Spliceosome</keyword>
<comment type="subcellular location">
    <subcellularLocation>
        <location evidence="1 14">Nucleus</location>
    </subcellularLocation>
</comment>
<evidence type="ECO:0000256" key="6">
    <source>
        <dbReference type="ARBA" id="ARBA00022679"/>
    </source>
</evidence>
<dbReference type="GO" id="GO:0006281">
    <property type="term" value="P:DNA repair"/>
    <property type="evidence" value="ECO:0007669"/>
    <property type="project" value="UniProtKB-KW"/>
</dbReference>
<dbReference type="SMART" id="SM00504">
    <property type="entry name" value="Ubox"/>
    <property type="match status" value="1"/>
</dbReference>
<evidence type="ECO:0000256" key="3">
    <source>
        <dbReference type="ARBA" id="ARBA00006388"/>
    </source>
</evidence>
<dbReference type="Gene3D" id="2.130.10.10">
    <property type="entry name" value="YVTN repeat-like/Quinoprotein amine dehydrogenase"/>
    <property type="match status" value="1"/>
</dbReference>
<dbReference type="EMBL" id="JAEOAQ010000001">
    <property type="protein sequence ID" value="KAG5422285.1"/>
    <property type="molecule type" value="Genomic_DNA"/>
</dbReference>
<reference evidence="17 18" key="1">
    <citation type="submission" date="2020-12" db="EMBL/GenBank/DDBJ databases">
        <title>Effect of drift, selection, and recombination on the evolution of hybrid genomes in Candida yeast pathogens.</title>
        <authorList>
            <person name="Mixao V."/>
            <person name="Ksiezopolska E."/>
            <person name="Saus E."/>
            <person name="Boekhout T."/>
            <person name="Gacser A."/>
            <person name="Gabaldon T."/>
        </authorList>
    </citation>
    <scope>NUCLEOTIDE SEQUENCE [LARGE SCALE GENOMIC DNA]</scope>
    <source>
        <strain evidence="17 18">BP57</strain>
    </source>
</reference>
<evidence type="ECO:0000256" key="12">
    <source>
        <dbReference type="ARBA" id="ARBA00023204"/>
    </source>
</evidence>
<comment type="subunit">
    <text evidence="14">Homotetramer.</text>
</comment>
<keyword evidence="18" id="KW-1185">Reference proteome</keyword>
<feature type="region of interest" description="Disordered" evidence="15">
    <location>
        <begin position="129"/>
        <end position="161"/>
    </location>
</feature>
<keyword evidence="12 14" id="KW-0234">DNA repair</keyword>
<dbReference type="InterPro" id="IPR015943">
    <property type="entry name" value="WD40/YVTN_repeat-like_dom_sf"/>
</dbReference>
<dbReference type="InterPro" id="IPR003613">
    <property type="entry name" value="Ubox_domain"/>
</dbReference>
<comment type="pathway">
    <text evidence="2 14">Protein modification; protein ubiquitination.</text>
</comment>
<feature type="domain" description="U-box" evidence="16">
    <location>
        <begin position="1"/>
        <end position="71"/>
    </location>
</feature>
<evidence type="ECO:0000256" key="14">
    <source>
        <dbReference type="RuleBase" id="RU367101"/>
    </source>
</evidence>
<evidence type="ECO:0000256" key="10">
    <source>
        <dbReference type="ARBA" id="ARBA00022786"/>
    </source>
</evidence>
<gene>
    <name evidence="17" type="ORF">I9W82_001380</name>
</gene>
<dbReference type="PANTHER" id="PTHR43995:SF1">
    <property type="entry name" value="PRE-MRNA-PROCESSING FACTOR 19"/>
    <property type="match status" value="1"/>
</dbReference>
<dbReference type="GO" id="GO:0005737">
    <property type="term" value="C:cytoplasm"/>
    <property type="evidence" value="ECO:0007669"/>
    <property type="project" value="TreeGrafter"/>
</dbReference>
<evidence type="ECO:0000256" key="4">
    <source>
        <dbReference type="ARBA" id="ARBA00022574"/>
    </source>
</evidence>
<dbReference type="Gene3D" id="3.30.40.10">
    <property type="entry name" value="Zinc/RING finger domain, C3HC4 (zinc finger)"/>
    <property type="match status" value="1"/>
</dbReference>
<keyword evidence="10 14" id="KW-0833">Ubl conjugation pathway</keyword>
<dbReference type="InterPro" id="IPR038959">
    <property type="entry name" value="Prp19"/>
</dbReference>
<comment type="similarity">
    <text evidence="3 14">Belongs to the WD repeat PRP19 family.</text>
</comment>
<dbReference type="Proteomes" id="UP000669133">
    <property type="component" value="Unassembled WGS sequence"/>
</dbReference>
<dbReference type="InterPro" id="IPR011044">
    <property type="entry name" value="Quino_amine_DH_bsu"/>
</dbReference>
<dbReference type="InterPro" id="IPR013915">
    <property type="entry name" value="Prp19_cc"/>
</dbReference>
<dbReference type="Pfam" id="PF04564">
    <property type="entry name" value="U-box"/>
    <property type="match status" value="1"/>
</dbReference>
<evidence type="ECO:0000256" key="7">
    <source>
        <dbReference type="ARBA" id="ARBA00022728"/>
    </source>
</evidence>
<accession>A0A8H8DEF2</accession>
<evidence type="ECO:0000256" key="5">
    <source>
        <dbReference type="ARBA" id="ARBA00022664"/>
    </source>
</evidence>
<dbReference type="SUPFAM" id="SSF57850">
    <property type="entry name" value="RING/U-box"/>
    <property type="match status" value="1"/>
</dbReference>
<evidence type="ECO:0000256" key="2">
    <source>
        <dbReference type="ARBA" id="ARBA00004906"/>
    </source>
</evidence>
<protein>
    <recommendedName>
        <fullName evidence="14">Pre-mRNA-processing factor 19</fullName>
        <ecNumber evidence="14">2.3.2.27</ecNumber>
    </recommendedName>
</protein>
<evidence type="ECO:0000259" key="16">
    <source>
        <dbReference type="PROSITE" id="PS51698"/>
    </source>
</evidence>
<dbReference type="GO" id="GO:0070534">
    <property type="term" value="P:protein K63-linked ubiquitination"/>
    <property type="evidence" value="ECO:0007669"/>
    <property type="project" value="UniProtKB-UniRule"/>
</dbReference>
<keyword evidence="11 14" id="KW-0508">mRNA splicing</keyword>
<evidence type="ECO:0000256" key="8">
    <source>
        <dbReference type="ARBA" id="ARBA00022737"/>
    </source>
</evidence>
<keyword evidence="5 14" id="KW-0507">mRNA processing</keyword>
<keyword evidence="4" id="KW-0853">WD repeat</keyword>
<evidence type="ECO:0000256" key="13">
    <source>
        <dbReference type="ARBA" id="ARBA00023242"/>
    </source>
</evidence>